<reference evidence="7 8" key="2">
    <citation type="submission" date="2017-02" db="EMBL/GenBank/DDBJ databases">
        <authorList>
            <consortium name="Pathogen Informatics"/>
        </authorList>
    </citation>
    <scope>NUCLEOTIDE SEQUENCE [LARGE SCALE GENOMIC DNA]</scope>
    <source>
        <strain evidence="7 8">VRECD0157</strain>
    </source>
</reference>
<dbReference type="InterPro" id="IPR001763">
    <property type="entry name" value="Rhodanese-like_dom"/>
</dbReference>
<sequence length="352" mass="40740">MSVIKIEKALKLDKVIFVDVRTEGEYEEDHILNAINMPLFKNNEHNEVGTIYKMQGKHEAIQKGFDYVSYKLKDIYLQAAELALNYDNIVIYCARGGMRSGSIVNLLSSLGVNVYQLEGGYKAYRNFVLEYLRHVMDTKNFVSVHGLTGTGKTDLLHLLDEKGIDVLDLEGIAKNSGSTFGFITFDKKPPSQKNFETKLFESIFFSKENYIFVESESKRVGSVTVPNEIFEAMTREGHHILLECDIENRVDRLCRDYIYDKDEGNILILKECINKFRKRLGNKVVDDYIDLLESGEYKELVKRYLLEYYDPLYMHSVEKYKYSKIINFNDTQKALEDVIDLYESILEGESEC</sequence>
<evidence type="ECO:0000259" key="2">
    <source>
        <dbReference type="PROSITE" id="PS50206"/>
    </source>
</evidence>
<protein>
    <submittedName>
        <fullName evidence="3 4">tRNA 2-selenouridine synthase</fullName>
        <ecNumber evidence="7">2.9.1.-</ecNumber>
    </submittedName>
    <submittedName>
        <fullName evidence="6">tRNA 2-selenouridine(34) synthase MnmH</fullName>
    </submittedName>
</protein>
<dbReference type="RefSeq" id="WP_003433322.1">
    <property type="nucleotide sequence ID" value="NZ_AP031492.1"/>
</dbReference>
<dbReference type="Gene3D" id="3.40.50.300">
    <property type="entry name" value="P-loop containing nucleotide triphosphate hydrolases"/>
    <property type="match status" value="1"/>
</dbReference>
<accession>A0A069ACH6</accession>
<feature type="domain" description="Rhodanese" evidence="2">
    <location>
        <begin position="11"/>
        <end position="133"/>
    </location>
</feature>
<dbReference type="PANTHER" id="PTHR30401:SF0">
    <property type="entry name" value="TRNA 2-SELENOURIDINE SYNTHASE"/>
    <property type="match status" value="1"/>
</dbReference>
<dbReference type="NCBIfam" id="TIGR03167">
    <property type="entry name" value="tRNA_sel_U_synt"/>
    <property type="match status" value="1"/>
</dbReference>
<dbReference type="NCBIfam" id="NF008750">
    <property type="entry name" value="PRK11784.1-2"/>
    <property type="match status" value="1"/>
</dbReference>
<evidence type="ECO:0000313" key="7">
    <source>
        <dbReference type="EMBL" id="SJR82202.1"/>
    </source>
</evidence>
<evidence type="ECO:0000313" key="6">
    <source>
        <dbReference type="EMBL" id="HBH1543677.1"/>
    </source>
</evidence>
<reference evidence="6" key="3">
    <citation type="journal article" date="2018" name="Genome Biol.">
        <title>SKESA: strategic k-mer extension for scrupulous assemblies.</title>
        <authorList>
            <person name="Souvorov A."/>
            <person name="Agarwala R."/>
            <person name="Lipman D.J."/>
        </authorList>
    </citation>
    <scope>NUCLEOTIDE SEQUENCE</scope>
    <source>
        <strain evidence="6">HN1000</strain>
    </source>
</reference>
<reference evidence="6" key="4">
    <citation type="submission" date="2021-06" db="EMBL/GenBank/DDBJ databases">
        <authorList>
            <consortium name="NCBI Pathogen Detection Project"/>
        </authorList>
    </citation>
    <scope>NUCLEOTIDE SEQUENCE</scope>
    <source>
        <strain evidence="6">HN1000</strain>
    </source>
</reference>
<dbReference type="SMART" id="SM00450">
    <property type="entry name" value="RHOD"/>
    <property type="match status" value="1"/>
</dbReference>
<evidence type="ECO:0000313" key="8">
    <source>
        <dbReference type="Proteomes" id="UP000189137"/>
    </source>
</evidence>
<name>A0A069ACH6_CLODI</name>
<dbReference type="PATRIC" id="fig|1496.897.peg.1795"/>
<dbReference type="GO" id="GO:0043828">
    <property type="term" value="F:tRNA 2-selenouridine synthase activity"/>
    <property type="evidence" value="ECO:0007669"/>
    <property type="project" value="InterPro"/>
</dbReference>
<evidence type="ECO:0000313" key="5">
    <source>
        <dbReference type="EMBL" id="CDT19289.1"/>
    </source>
</evidence>
<dbReference type="GO" id="GO:0002098">
    <property type="term" value="P:tRNA wobble uridine modification"/>
    <property type="evidence" value="ECO:0007669"/>
    <property type="project" value="InterPro"/>
</dbReference>
<dbReference type="InterPro" id="IPR036873">
    <property type="entry name" value="Rhodanese-like_dom_sf"/>
</dbReference>
<dbReference type="EMBL" id="DAEPXK010000044">
    <property type="protein sequence ID" value="HBH1543677.1"/>
    <property type="molecule type" value="Genomic_DNA"/>
</dbReference>
<dbReference type="Proteomes" id="UP000878956">
    <property type="component" value="Unassembled WGS sequence"/>
</dbReference>
<reference evidence="3" key="1">
    <citation type="submission" date="2014-07" db="EMBL/GenBank/DDBJ databases">
        <authorList>
            <person name="Monot Marc"/>
        </authorList>
    </citation>
    <scope>NUCLEOTIDE SEQUENCE</scope>
    <source>
        <strain evidence="5">7032989</strain>
        <strain evidence="3">7032994</strain>
    </source>
</reference>
<organism evidence="3">
    <name type="scientific">Clostridioides difficile</name>
    <name type="common">Peptoclostridium difficile</name>
    <dbReference type="NCBI Taxonomy" id="1496"/>
    <lineage>
        <taxon>Bacteria</taxon>
        <taxon>Bacillati</taxon>
        <taxon>Bacillota</taxon>
        <taxon>Clostridia</taxon>
        <taxon>Peptostreptococcales</taxon>
        <taxon>Peptostreptococcaceae</taxon>
        <taxon>Clostridioides</taxon>
    </lineage>
</organism>
<dbReference type="InterPro" id="IPR058840">
    <property type="entry name" value="AAA_SelU"/>
</dbReference>
<evidence type="ECO:0000313" key="3">
    <source>
        <dbReference type="EMBL" id="CDS86150.1"/>
    </source>
</evidence>
<evidence type="ECO:0000313" key="4">
    <source>
        <dbReference type="EMBL" id="CDS86630.1"/>
    </source>
</evidence>
<dbReference type="SUPFAM" id="SSF52540">
    <property type="entry name" value="P-loop containing nucleoside triphosphate hydrolases"/>
    <property type="match status" value="1"/>
</dbReference>
<dbReference type="EMBL" id="FUPS01000001">
    <property type="protein sequence ID" value="SJR82202.1"/>
    <property type="molecule type" value="Genomic_DNA"/>
</dbReference>
<dbReference type="InterPro" id="IPR027417">
    <property type="entry name" value="P-loop_NTPase"/>
</dbReference>
<dbReference type="EMBL" id="LK932509">
    <property type="protein sequence ID" value="CDS86630.1"/>
    <property type="molecule type" value="Genomic_DNA"/>
</dbReference>
<proteinExistence type="predicted"/>
<dbReference type="EMBL" id="LK932392">
    <property type="protein sequence ID" value="CDS86150.1"/>
    <property type="molecule type" value="Genomic_DNA"/>
</dbReference>
<dbReference type="SUPFAM" id="SSF52821">
    <property type="entry name" value="Rhodanese/Cell cycle control phosphatase"/>
    <property type="match status" value="1"/>
</dbReference>
<dbReference type="AlphaFoldDB" id="A0A069ACH6"/>
<dbReference type="Pfam" id="PF00581">
    <property type="entry name" value="Rhodanese"/>
    <property type="match status" value="1"/>
</dbReference>
<evidence type="ECO:0000256" key="1">
    <source>
        <dbReference type="ARBA" id="ARBA00023266"/>
    </source>
</evidence>
<dbReference type="PANTHER" id="PTHR30401">
    <property type="entry name" value="TRNA 2-SELENOURIDINE SYNTHASE"/>
    <property type="match status" value="1"/>
</dbReference>
<gene>
    <name evidence="7" type="primary">selU</name>
    <name evidence="6" type="synonym">mnmH</name>
    <name evidence="5" type="ORF">BN1095_340051</name>
    <name evidence="4" type="ORF">BN1096_560243</name>
    <name evidence="3" type="ORF">BN1097_540247</name>
    <name evidence="6" type="ORF">KRM00_003207</name>
    <name evidence="7" type="ORF">SAMEA3375112_00225</name>
</gene>
<dbReference type="Proteomes" id="UP000189137">
    <property type="component" value="Unassembled WGS sequence"/>
</dbReference>
<dbReference type="EC" id="2.9.1.-" evidence="7"/>
<dbReference type="PROSITE" id="PS50206">
    <property type="entry name" value="RHODANESE_3"/>
    <property type="match status" value="1"/>
</dbReference>
<dbReference type="Gene3D" id="3.40.250.10">
    <property type="entry name" value="Rhodanese-like domain"/>
    <property type="match status" value="1"/>
</dbReference>
<dbReference type="InterPro" id="IPR017582">
    <property type="entry name" value="SelU"/>
</dbReference>
<keyword evidence="1" id="KW-0711">Selenium</keyword>
<dbReference type="Pfam" id="PF26341">
    <property type="entry name" value="AAA_SelU"/>
    <property type="match status" value="1"/>
</dbReference>
<dbReference type="EMBL" id="LK933005">
    <property type="protein sequence ID" value="CDT19289.1"/>
    <property type="molecule type" value="Genomic_DNA"/>
</dbReference>
<keyword evidence="7" id="KW-0808">Transferase</keyword>